<dbReference type="GO" id="GO:0032259">
    <property type="term" value="P:methylation"/>
    <property type="evidence" value="ECO:0007669"/>
    <property type="project" value="UniProtKB-KW"/>
</dbReference>
<gene>
    <name evidence="6" type="ORF">M947_08045</name>
</gene>
<comment type="catalytic activity">
    <reaction evidence="5">
        <text>a 2'-deoxyadenosine in DNA + S-adenosyl-L-methionine = an N(6)-methyl-2'-deoxyadenosine in DNA + S-adenosyl-L-homocysteine + H(+)</text>
        <dbReference type="Rhea" id="RHEA:15197"/>
        <dbReference type="Rhea" id="RHEA-COMP:12418"/>
        <dbReference type="Rhea" id="RHEA-COMP:12419"/>
        <dbReference type="ChEBI" id="CHEBI:15378"/>
        <dbReference type="ChEBI" id="CHEBI:57856"/>
        <dbReference type="ChEBI" id="CHEBI:59789"/>
        <dbReference type="ChEBI" id="CHEBI:90615"/>
        <dbReference type="ChEBI" id="CHEBI:90616"/>
        <dbReference type="EC" id="2.1.1.72"/>
    </reaction>
</comment>
<dbReference type="EMBL" id="AUPZ01000010">
    <property type="protein sequence ID" value="EQB39102.1"/>
    <property type="molecule type" value="Genomic_DNA"/>
</dbReference>
<dbReference type="PATRIC" id="fig|1172190.3.peg.1552"/>
<dbReference type="STRING" id="1172190.M947_08045"/>
<dbReference type="Pfam" id="PF02086">
    <property type="entry name" value="MethyltransfD12"/>
    <property type="match status" value="1"/>
</dbReference>
<keyword evidence="2" id="KW-0489">Methyltransferase</keyword>
<evidence type="ECO:0000256" key="3">
    <source>
        <dbReference type="ARBA" id="ARBA00022679"/>
    </source>
</evidence>
<evidence type="ECO:0000256" key="2">
    <source>
        <dbReference type="ARBA" id="ARBA00022603"/>
    </source>
</evidence>
<reference evidence="6 7" key="1">
    <citation type="submission" date="2013-07" db="EMBL/GenBank/DDBJ databases">
        <title>Sulfurimonas hongkongensis AST-10 Genome Sequencing.</title>
        <authorList>
            <person name="Cai L."/>
            <person name="Zhang T."/>
        </authorList>
    </citation>
    <scope>NUCLEOTIDE SEQUENCE [LARGE SCALE GENOMIC DNA]</scope>
    <source>
        <strain evidence="6 7">AST-10</strain>
    </source>
</reference>
<dbReference type="InterPro" id="IPR002052">
    <property type="entry name" value="DNA_methylase_N6_adenine_CS"/>
</dbReference>
<dbReference type="SUPFAM" id="SSF53335">
    <property type="entry name" value="S-adenosyl-L-methionine-dependent methyltransferases"/>
    <property type="match status" value="1"/>
</dbReference>
<organism evidence="6 7">
    <name type="scientific">Sulfurimonas hongkongensis</name>
    <dbReference type="NCBI Taxonomy" id="1172190"/>
    <lineage>
        <taxon>Bacteria</taxon>
        <taxon>Pseudomonadati</taxon>
        <taxon>Campylobacterota</taxon>
        <taxon>Epsilonproteobacteria</taxon>
        <taxon>Campylobacterales</taxon>
        <taxon>Sulfurimonadaceae</taxon>
        <taxon>Sulfurimonas</taxon>
    </lineage>
</organism>
<dbReference type="EC" id="2.1.1.72" evidence="1"/>
<dbReference type="InterPro" id="IPR029063">
    <property type="entry name" value="SAM-dependent_MTases_sf"/>
</dbReference>
<evidence type="ECO:0000313" key="6">
    <source>
        <dbReference type="EMBL" id="EQB39102.1"/>
    </source>
</evidence>
<evidence type="ECO:0000256" key="5">
    <source>
        <dbReference type="ARBA" id="ARBA00047942"/>
    </source>
</evidence>
<accession>T0JQI0</accession>
<dbReference type="REBASE" id="95626">
    <property type="entry name" value="M2.ShoAST10ORF8040P"/>
</dbReference>
<name>T0JQI0_9BACT</name>
<dbReference type="AlphaFoldDB" id="T0JQI0"/>
<keyword evidence="4" id="KW-0949">S-adenosyl-L-methionine</keyword>
<evidence type="ECO:0000313" key="7">
    <source>
        <dbReference type="Proteomes" id="UP000015520"/>
    </source>
</evidence>
<dbReference type="GO" id="GO:0009007">
    <property type="term" value="F:site-specific DNA-methyltransferase (adenine-specific) activity"/>
    <property type="evidence" value="ECO:0007669"/>
    <property type="project" value="UniProtKB-EC"/>
</dbReference>
<sequence length="369" mass="42909">MYIITMAKIKNTPLVEKPRKKPLLKSAEPLSKTTHHQIQNRRYIGNKQKLLDWIFTIVQKECPNSKTFTDIFAGTAIVSSVAIKHYKNVIINDFLHSNNIIYSAFFDNKEYDADRLDNIINGYNNLNPDDLEDNYFSDNFGGKYFSHNSSKIIGFIRADIQKNKKNLTPKEYAILLASLIYSLDRIANTVGHYDAYFKKSSIEDKFLIKLIEPLDVKAEVQIFKEDANKLAKRITTDIVYIDPPYNSRQYSRFYHVLETLTKWDKPKLHGVALKPEPENMSEYCKVQAKQKLYELVSDIDAKYFVVSYNNTYTSKSNSSKNKITLEEIQEVLNSIGETKVFEKEHQQFNTGKTDFSNHREFLFVTKAKR</sequence>
<dbReference type="Proteomes" id="UP000015520">
    <property type="component" value="Unassembled WGS sequence"/>
</dbReference>
<dbReference type="PROSITE" id="PS00092">
    <property type="entry name" value="N6_MTASE"/>
    <property type="match status" value="1"/>
</dbReference>
<comment type="caution">
    <text evidence="6">The sequence shown here is derived from an EMBL/GenBank/DDBJ whole genome shotgun (WGS) entry which is preliminary data.</text>
</comment>
<proteinExistence type="predicted"/>
<dbReference type="GO" id="GO:0009307">
    <property type="term" value="P:DNA restriction-modification system"/>
    <property type="evidence" value="ECO:0007669"/>
    <property type="project" value="InterPro"/>
</dbReference>
<keyword evidence="3" id="KW-0808">Transferase</keyword>
<evidence type="ECO:0000256" key="4">
    <source>
        <dbReference type="ARBA" id="ARBA00022691"/>
    </source>
</evidence>
<dbReference type="PRINTS" id="PR00505">
    <property type="entry name" value="D12N6MTFRASE"/>
</dbReference>
<evidence type="ECO:0000256" key="1">
    <source>
        <dbReference type="ARBA" id="ARBA00011900"/>
    </source>
</evidence>
<dbReference type="InterPro" id="IPR012327">
    <property type="entry name" value="MeTrfase_D12"/>
</dbReference>
<dbReference type="Gene3D" id="3.40.50.150">
    <property type="entry name" value="Vaccinia Virus protein VP39"/>
    <property type="match status" value="2"/>
</dbReference>
<keyword evidence="7" id="KW-1185">Reference proteome</keyword>
<protein>
    <recommendedName>
        <fullName evidence="1">site-specific DNA-methyltransferase (adenine-specific)</fullName>
        <ecNumber evidence="1">2.1.1.72</ecNumber>
    </recommendedName>
</protein>
<dbReference type="GO" id="GO:0003676">
    <property type="term" value="F:nucleic acid binding"/>
    <property type="evidence" value="ECO:0007669"/>
    <property type="project" value="InterPro"/>
</dbReference>
<dbReference type="RefSeq" id="WP_021287864.1">
    <property type="nucleotide sequence ID" value="NZ_AUPZ01000010.1"/>
</dbReference>
<dbReference type="eggNOG" id="COG3392">
    <property type="taxonomic scope" value="Bacteria"/>
</dbReference>